<accession>A0A8T2T531</accession>
<dbReference type="EMBL" id="CM035420">
    <property type="protein sequence ID" value="KAH7404986.1"/>
    <property type="molecule type" value="Genomic_DNA"/>
</dbReference>
<sequence length="360" mass="38473">MFKRLIRGRGDGFLVDASQKGTKFLTERTWDAVIVGGGHNGLTCAAYLARAGLQVVVLERRSVLGGAAVTEEVFPGFKFSRASYLQSLLRPSIIRDLLEFLVAPASRVLDSWFVSDILKATLATDAAIGTMETIHSSGSGYVLLHHVMGETNGARGIWSYVEGGMGSISKALGISAMEFGAVLVTSAEVNQISTKEHFSGQLATGVVLSDGTEVKARAVLSNATPHVTFQKLIPEGILPNTFLQKIKTINYKSNDFSSCCFNLIDEYAPGFTSSIINYEMLTPPDLEEIFGLTGGNIFHGAMGLDGVFLLRPLKGWSSYRTPIKGLYICGSGAHPGGGVTGAPGRNCARVVIKDTKIFLG</sequence>
<comment type="caution">
    <text evidence="2">The sequence shown here is derived from an EMBL/GenBank/DDBJ whole genome shotgun (WGS) entry which is preliminary data.</text>
</comment>
<proteinExistence type="inferred from homology"/>
<organism evidence="2 3">
    <name type="scientific">Ceratopteris richardii</name>
    <name type="common">Triangle waterfern</name>
    <dbReference type="NCBI Taxonomy" id="49495"/>
    <lineage>
        <taxon>Eukaryota</taxon>
        <taxon>Viridiplantae</taxon>
        <taxon>Streptophyta</taxon>
        <taxon>Embryophyta</taxon>
        <taxon>Tracheophyta</taxon>
        <taxon>Polypodiopsida</taxon>
        <taxon>Polypodiidae</taxon>
        <taxon>Polypodiales</taxon>
        <taxon>Pteridineae</taxon>
        <taxon>Pteridaceae</taxon>
        <taxon>Parkerioideae</taxon>
        <taxon>Ceratopteris</taxon>
    </lineage>
</organism>
<dbReference type="Pfam" id="PF13450">
    <property type="entry name" value="NAD_binding_8"/>
    <property type="match status" value="1"/>
</dbReference>
<protein>
    <submittedName>
        <fullName evidence="2">Uncharacterized protein</fullName>
    </submittedName>
</protein>
<keyword evidence="3" id="KW-1185">Reference proteome</keyword>
<evidence type="ECO:0000313" key="2">
    <source>
        <dbReference type="EMBL" id="KAH7404986.1"/>
    </source>
</evidence>
<evidence type="ECO:0000313" key="3">
    <source>
        <dbReference type="Proteomes" id="UP000825935"/>
    </source>
</evidence>
<dbReference type="Proteomes" id="UP000825935">
    <property type="component" value="Chromosome 15"/>
</dbReference>
<dbReference type="Gene3D" id="3.50.50.60">
    <property type="entry name" value="FAD/NAD(P)-binding domain"/>
    <property type="match status" value="2"/>
</dbReference>
<dbReference type="PANTHER" id="PTHR10668">
    <property type="entry name" value="PHYTOENE DEHYDROGENASE"/>
    <property type="match status" value="1"/>
</dbReference>
<dbReference type="OrthoDB" id="7777654at2759"/>
<dbReference type="PANTHER" id="PTHR10668:SF103">
    <property type="entry name" value="PYRIDINE NUCLEOTIDE-DISULFIDE OXIDOREDUCTASE DOMAIN-CONTAINING PROTEIN 2"/>
    <property type="match status" value="1"/>
</dbReference>
<comment type="similarity">
    <text evidence="1">Belongs to the carotenoid/retinoid oxidoreductase family.</text>
</comment>
<gene>
    <name evidence="2" type="ORF">KP509_15G052200</name>
</gene>
<evidence type="ECO:0000256" key="1">
    <source>
        <dbReference type="ARBA" id="ARBA00006046"/>
    </source>
</evidence>
<reference evidence="2" key="1">
    <citation type="submission" date="2021-08" db="EMBL/GenBank/DDBJ databases">
        <title>WGS assembly of Ceratopteris richardii.</title>
        <authorList>
            <person name="Marchant D.B."/>
            <person name="Chen G."/>
            <person name="Jenkins J."/>
            <person name="Shu S."/>
            <person name="Leebens-Mack J."/>
            <person name="Grimwood J."/>
            <person name="Schmutz J."/>
            <person name="Soltis P."/>
            <person name="Soltis D."/>
            <person name="Chen Z.-H."/>
        </authorList>
    </citation>
    <scope>NUCLEOTIDE SEQUENCE</scope>
    <source>
        <strain evidence="2">Whitten #5841</strain>
        <tissue evidence="2">Leaf</tissue>
    </source>
</reference>
<dbReference type="AlphaFoldDB" id="A0A8T2T531"/>
<dbReference type="SUPFAM" id="SSF51905">
    <property type="entry name" value="FAD/NAD(P)-binding domain"/>
    <property type="match status" value="1"/>
</dbReference>
<name>A0A8T2T531_CERRI</name>
<dbReference type="InterPro" id="IPR036188">
    <property type="entry name" value="FAD/NAD-bd_sf"/>
</dbReference>